<evidence type="ECO:0000256" key="3">
    <source>
        <dbReference type="ARBA" id="ARBA00022692"/>
    </source>
</evidence>
<evidence type="ECO:0000256" key="1">
    <source>
        <dbReference type="ARBA" id="ARBA00004162"/>
    </source>
</evidence>
<comment type="subcellular location">
    <subcellularLocation>
        <location evidence="1">Cell membrane</location>
        <topology evidence="1">Single-pass membrane protein</topology>
    </subcellularLocation>
</comment>
<keyword evidence="6 12" id="KW-1133">Transmembrane helix</keyword>
<dbReference type="InterPro" id="IPR007110">
    <property type="entry name" value="Ig-like_dom"/>
</dbReference>
<dbReference type="GO" id="GO:0032396">
    <property type="term" value="F:inhibitory MHC class I receptor activity"/>
    <property type="evidence" value="ECO:0007669"/>
    <property type="project" value="TreeGrafter"/>
</dbReference>
<proteinExistence type="predicted"/>
<evidence type="ECO:0000256" key="2">
    <source>
        <dbReference type="ARBA" id="ARBA00022475"/>
    </source>
</evidence>
<keyword evidence="16" id="KW-1185">Reference proteome</keyword>
<dbReference type="GO" id="GO:0002764">
    <property type="term" value="P:immune response-regulating signaling pathway"/>
    <property type="evidence" value="ECO:0007669"/>
    <property type="project" value="TreeGrafter"/>
</dbReference>
<sequence>MTFILTALLCLGFSLASRTCVQACPIPKYTLWAEKREGTLSAQEYQLDKEGHLEPWDRQKPLEPRYKAKFNIPSMTKHHAGWVNPSQHSPGGDLGGLSPISHACLLLLVFYGKPTLSALPSRVVTSGGSVILKCASWPKFDKFILTNEGQQNLSWTLDSSQPFFGQFEALFTVGPVTPSYKWMFRCYGYHRNNRQVWSEPSDPVELFVSGVSRKPSLLAPQGPMLASGQSLTLQCRSDVGYDRFTLSQDGGRVLTERPGWQPQAGVSQVDFPLGPVRGSHGGQYRCYGRYNISLEWSAPSDPLDILISGQLFYRPFLLVQPGSTVVSGKNVTFVCQSLSPTATFFLAKDGAVDPPLQLRSKLRAGRYQAEFSMGPVTSAHGGTYRCYGSRGLYLYLLSQPSNPQELMVLAPSGHPGPQPTDWTSTAGESRSPLTPQGLGPQGRMRGSEIGISVAFILLLFLALFLLCWCHGNTGHWVSREDQREVGTVDLEPKDRGLQQRSSPAADIKDENFCVAMKDTQPEDGMVLESQQSPHDKDPQGVIEASSPSPLSRAFLDMQDRQMEGDRQPPLQAAASDNPQDVTYTQLHSLALSR</sequence>
<dbReference type="InterPro" id="IPR036179">
    <property type="entry name" value="Ig-like_dom_sf"/>
</dbReference>
<dbReference type="Pfam" id="PF00047">
    <property type="entry name" value="ig"/>
    <property type="match status" value="2"/>
</dbReference>
<dbReference type="GeneTree" id="ENSGT01100000263478"/>
<evidence type="ECO:0000256" key="5">
    <source>
        <dbReference type="ARBA" id="ARBA00022737"/>
    </source>
</evidence>
<dbReference type="Gene3D" id="2.60.40.10">
    <property type="entry name" value="Immunoglobulins"/>
    <property type="match status" value="4"/>
</dbReference>
<keyword evidence="8" id="KW-1015">Disulfide bond</keyword>
<dbReference type="FunFam" id="2.60.40.10:FF:000049">
    <property type="entry name" value="Leukocyte immunoglobulin-like receptor subfamily B member 1"/>
    <property type="match status" value="3"/>
</dbReference>
<keyword evidence="2" id="KW-1003">Cell membrane</keyword>
<evidence type="ECO:0000256" key="6">
    <source>
        <dbReference type="ARBA" id="ARBA00022989"/>
    </source>
</evidence>
<dbReference type="PANTHER" id="PTHR11738:SF179">
    <property type="entry name" value="LEUKOCYTE IMMUNOGLOBULIN-LIKE RECEPTOR SUBFAMILY A MEMBER 5"/>
    <property type="match status" value="1"/>
</dbReference>
<feature type="signal peptide" evidence="13">
    <location>
        <begin position="1"/>
        <end position="16"/>
    </location>
</feature>
<feature type="compositionally biased region" description="Basic and acidic residues" evidence="11">
    <location>
        <begin position="487"/>
        <end position="497"/>
    </location>
</feature>
<keyword evidence="10" id="KW-0393">Immunoglobulin domain</keyword>
<feature type="region of interest" description="Disordered" evidence="11">
    <location>
        <begin position="411"/>
        <end position="441"/>
    </location>
</feature>
<feature type="compositionally biased region" description="Basic and acidic residues" evidence="11">
    <location>
        <begin position="557"/>
        <end position="566"/>
    </location>
</feature>
<dbReference type="HOGENOM" id="CLU_021100_2_3_1"/>
<dbReference type="InterPro" id="IPR050412">
    <property type="entry name" value="Ig-like_Receptors_ImmuneReg"/>
</dbReference>
<dbReference type="SUPFAM" id="SSF48726">
    <property type="entry name" value="Immunoglobulin"/>
    <property type="match status" value="3"/>
</dbReference>
<dbReference type="EMBL" id="AAQR03172927">
    <property type="status" value="NOT_ANNOTATED_CDS"/>
    <property type="molecule type" value="Genomic_DNA"/>
</dbReference>
<dbReference type="InterPro" id="IPR003599">
    <property type="entry name" value="Ig_sub"/>
</dbReference>
<evidence type="ECO:0000259" key="14">
    <source>
        <dbReference type="PROSITE" id="PS50835"/>
    </source>
</evidence>
<dbReference type="InParanoid" id="H0XW91"/>
<feature type="region of interest" description="Disordered" evidence="11">
    <location>
        <begin position="487"/>
        <end position="509"/>
    </location>
</feature>
<feature type="chain" id="PRO_5003545588" description="Ig-like domain-containing protein" evidence="13">
    <location>
        <begin position="17"/>
        <end position="593"/>
    </location>
</feature>
<evidence type="ECO:0000256" key="13">
    <source>
        <dbReference type="SAM" id="SignalP"/>
    </source>
</evidence>
<keyword evidence="3 12" id="KW-0812">Transmembrane</keyword>
<dbReference type="GO" id="GO:0019221">
    <property type="term" value="P:cytokine-mediated signaling pathway"/>
    <property type="evidence" value="ECO:0007669"/>
    <property type="project" value="TreeGrafter"/>
</dbReference>
<feature type="region of interest" description="Disordered" evidence="11">
    <location>
        <begin position="526"/>
        <end position="581"/>
    </location>
</feature>
<evidence type="ECO:0000256" key="9">
    <source>
        <dbReference type="ARBA" id="ARBA00023180"/>
    </source>
</evidence>
<organism evidence="15 16">
    <name type="scientific">Otolemur garnettii</name>
    <name type="common">Small-eared galago</name>
    <name type="synonym">Garnett's greater bushbaby</name>
    <dbReference type="NCBI Taxonomy" id="30611"/>
    <lineage>
        <taxon>Eukaryota</taxon>
        <taxon>Metazoa</taxon>
        <taxon>Chordata</taxon>
        <taxon>Craniata</taxon>
        <taxon>Vertebrata</taxon>
        <taxon>Euteleostomi</taxon>
        <taxon>Mammalia</taxon>
        <taxon>Eutheria</taxon>
        <taxon>Euarchontoglires</taxon>
        <taxon>Primates</taxon>
        <taxon>Strepsirrhini</taxon>
        <taxon>Lorisiformes</taxon>
        <taxon>Galagidae</taxon>
        <taxon>Otolemur</taxon>
    </lineage>
</organism>
<keyword evidence="9" id="KW-0325">Glycoprotein</keyword>
<dbReference type="InterPro" id="IPR013783">
    <property type="entry name" value="Ig-like_fold"/>
</dbReference>
<dbReference type="STRING" id="30611.ENSOGAP00000020384"/>
<reference evidence="15" key="2">
    <citation type="submission" date="2025-08" db="UniProtKB">
        <authorList>
            <consortium name="Ensembl"/>
        </authorList>
    </citation>
    <scope>IDENTIFICATION</scope>
</reference>
<evidence type="ECO:0000256" key="11">
    <source>
        <dbReference type="SAM" id="MobiDB-lite"/>
    </source>
</evidence>
<evidence type="ECO:0000256" key="7">
    <source>
        <dbReference type="ARBA" id="ARBA00023136"/>
    </source>
</evidence>
<dbReference type="EMBL" id="AAQR03172926">
    <property type="status" value="NOT_ANNOTATED_CDS"/>
    <property type="molecule type" value="Genomic_DNA"/>
</dbReference>
<dbReference type="eggNOG" id="ENOG502RYEX">
    <property type="taxonomic scope" value="Eukaryota"/>
</dbReference>
<dbReference type="AlphaFoldDB" id="H0XW91"/>
<feature type="transmembrane region" description="Helical" evidence="12">
    <location>
        <begin position="449"/>
        <end position="469"/>
    </location>
</feature>
<dbReference type="Ensembl" id="ENSOGAT00000032988.1">
    <property type="protein sequence ID" value="ENSOGAP00000020384.1"/>
    <property type="gene ID" value="ENSOGAG00000029014.1"/>
</dbReference>
<dbReference type="InterPro" id="IPR013151">
    <property type="entry name" value="Immunoglobulin_dom"/>
</dbReference>
<feature type="domain" description="Ig-like" evidence="14">
    <location>
        <begin position="114"/>
        <end position="209"/>
    </location>
</feature>
<name>H0XW91_OTOGA</name>
<feature type="compositionally biased region" description="Polar residues" evidence="11">
    <location>
        <begin position="420"/>
        <end position="434"/>
    </location>
</feature>
<dbReference type="SMART" id="SM00408">
    <property type="entry name" value="IGc2"/>
    <property type="match status" value="2"/>
</dbReference>
<evidence type="ECO:0000313" key="16">
    <source>
        <dbReference type="Proteomes" id="UP000005225"/>
    </source>
</evidence>
<dbReference type="GO" id="GO:0005886">
    <property type="term" value="C:plasma membrane"/>
    <property type="evidence" value="ECO:0007669"/>
    <property type="project" value="UniProtKB-SubCell"/>
</dbReference>
<dbReference type="PROSITE" id="PS50835">
    <property type="entry name" value="IG_LIKE"/>
    <property type="match status" value="1"/>
</dbReference>
<keyword evidence="7 12" id="KW-0472">Membrane</keyword>
<reference evidence="16" key="1">
    <citation type="submission" date="2011-03" db="EMBL/GenBank/DDBJ databases">
        <title>Version 3 of the genome sequence of Otolemur garnettii (Bushbaby).</title>
        <authorList>
            <consortium name="The Broad Institute Genome Sequencing Platform"/>
            <person name="Di Palma F."/>
            <person name="Johnson J."/>
            <person name="Lander E.S."/>
            <person name="Lindblad-Toh K."/>
            <person name="Jaffe D.B."/>
            <person name="Gnerre S."/>
            <person name="MacCallum I."/>
            <person name="Przybylski D."/>
            <person name="Ribeiro F.J."/>
            <person name="Burton J.N."/>
            <person name="Walker B.J."/>
            <person name="Sharpe T."/>
            <person name="Hall G."/>
        </authorList>
    </citation>
    <scope>NUCLEOTIDE SEQUENCE [LARGE SCALE GENOMIC DNA]</scope>
</reference>
<evidence type="ECO:0000256" key="8">
    <source>
        <dbReference type="ARBA" id="ARBA00023157"/>
    </source>
</evidence>
<reference evidence="15" key="3">
    <citation type="submission" date="2025-09" db="UniProtKB">
        <authorList>
            <consortium name="Ensembl"/>
        </authorList>
    </citation>
    <scope>IDENTIFICATION</scope>
</reference>
<evidence type="ECO:0000256" key="4">
    <source>
        <dbReference type="ARBA" id="ARBA00022729"/>
    </source>
</evidence>
<keyword evidence="4 13" id="KW-0732">Signal</keyword>
<evidence type="ECO:0000256" key="12">
    <source>
        <dbReference type="SAM" id="Phobius"/>
    </source>
</evidence>
<keyword evidence="5" id="KW-0677">Repeat</keyword>
<dbReference type="Proteomes" id="UP000005225">
    <property type="component" value="Unassembled WGS sequence"/>
</dbReference>
<dbReference type="PANTHER" id="PTHR11738">
    <property type="entry name" value="MHC CLASS I NK CELL RECEPTOR"/>
    <property type="match status" value="1"/>
</dbReference>
<protein>
    <recommendedName>
        <fullName evidence="14">Ig-like domain-containing protein</fullName>
    </recommendedName>
</protein>
<dbReference type="InterPro" id="IPR003598">
    <property type="entry name" value="Ig_sub2"/>
</dbReference>
<evidence type="ECO:0000256" key="10">
    <source>
        <dbReference type="ARBA" id="ARBA00023319"/>
    </source>
</evidence>
<dbReference type="SMART" id="SM00409">
    <property type="entry name" value="IG"/>
    <property type="match status" value="3"/>
</dbReference>
<accession>H0XW91</accession>
<evidence type="ECO:0000313" key="15">
    <source>
        <dbReference type="Ensembl" id="ENSOGAP00000020384.1"/>
    </source>
</evidence>